<evidence type="ECO:0000313" key="2">
    <source>
        <dbReference type="Proteomes" id="UP000488299"/>
    </source>
</evidence>
<accession>A0A7J5TRT7</accession>
<gene>
    <name evidence="1" type="ORF">F5984_25955</name>
</gene>
<sequence length="148" mass="17224">MQNKKNKAFESLADYFPQGETDSKPVLKGIKHLSKLSNSETIKDILSARLLHFRTMLNKSQYEIAQELNISQNVIFRSENKLSISLTMLLNLLFFYRMKYNLNISWLFAEDPDLFTIENSDPHQANINHNKLKTITAKFIREAEELVS</sequence>
<dbReference type="Gene3D" id="1.10.260.40">
    <property type="entry name" value="lambda repressor-like DNA-binding domains"/>
    <property type="match status" value="1"/>
</dbReference>
<protein>
    <recommendedName>
        <fullName evidence="3">Helix-turn-helix domain-containing protein</fullName>
    </recommendedName>
</protein>
<comment type="caution">
    <text evidence="1">The sequence shown here is derived from an EMBL/GenBank/DDBJ whole genome shotgun (WGS) entry which is preliminary data.</text>
</comment>
<dbReference type="SUPFAM" id="SSF47413">
    <property type="entry name" value="lambda repressor-like DNA-binding domains"/>
    <property type="match status" value="1"/>
</dbReference>
<dbReference type="InterPro" id="IPR010982">
    <property type="entry name" value="Lambda_DNA-bd_dom_sf"/>
</dbReference>
<organism evidence="1 2">
    <name type="scientific">Rudanella paleaurantiibacter</name>
    <dbReference type="NCBI Taxonomy" id="2614655"/>
    <lineage>
        <taxon>Bacteria</taxon>
        <taxon>Pseudomonadati</taxon>
        <taxon>Bacteroidota</taxon>
        <taxon>Cytophagia</taxon>
        <taxon>Cytophagales</taxon>
        <taxon>Cytophagaceae</taxon>
        <taxon>Rudanella</taxon>
    </lineage>
</organism>
<proteinExistence type="predicted"/>
<name>A0A7J5TRT7_9BACT</name>
<dbReference type="EMBL" id="WELI01000022">
    <property type="protein sequence ID" value="KAB7725490.1"/>
    <property type="molecule type" value="Genomic_DNA"/>
</dbReference>
<dbReference type="RefSeq" id="WP_152127254.1">
    <property type="nucleotide sequence ID" value="NZ_WELI01000022.1"/>
</dbReference>
<evidence type="ECO:0008006" key="3">
    <source>
        <dbReference type="Google" id="ProtNLM"/>
    </source>
</evidence>
<evidence type="ECO:0000313" key="1">
    <source>
        <dbReference type="EMBL" id="KAB7725490.1"/>
    </source>
</evidence>
<reference evidence="1 2" key="1">
    <citation type="submission" date="2019-10" db="EMBL/GenBank/DDBJ databases">
        <title>Rudanella paleaurantiibacter sp. nov., isolated from sludge.</title>
        <authorList>
            <person name="Xu S.Q."/>
        </authorList>
    </citation>
    <scope>NUCLEOTIDE SEQUENCE [LARGE SCALE GENOMIC DNA]</scope>
    <source>
        <strain evidence="1 2">HX-22-17</strain>
    </source>
</reference>
<dbReference type="Proteomes" id="UP000488299">
    <property type="component" value="Unassembled WGS sequence"/>
</dbReference>
<keyword evidence="2" id="KW-1185">Reference proteome</keyword>
<dbReference type="GO" id="GO:0003677">
    <property type="term" value="F:DNA binding"/>
    <property type="evidence" value="ECO:0007669"/>
    <property type="project" value="InterPro"/>
</dbReference>
<dbReference type="AlphaFoldDB" id="A0A7J5TRT7"/>